<feature type="chain" id="PRO_5045540351" evidence="2">
    <location>
        <begin position="23"/>
        <end position="88"/>
    </location>
</feature>
<name>A0ABX5AZ00_9MICO</name>
<accession>A0ABX5AZ00</accession>
<evidence type="ECO:0000256" key="1">
    <source>
        <dbReference type="SAM" id="Phobius"/>
    </source>
</evidence>
<keyword evidence="2" id="KW-0732">Signal</keyword>
<keyword evidence="1" id="KW-0812">Transmembrane</keyword>
<dbReference type="EMBL" id="MPZN01000004">
    <property type="protein sequence ID" value="PPL20127.1"/>
    <property type="molecule type" value="Genomic_DNA"/>
</dbReference>
<evidence type="ECO:0000256" key="2">
    <source>
        <dbReference type="SAM" id="SignalP"/>
    </source>
</evidence>
<evidence type="ECO:0000313" key="3">
    <source>
        <dbReference type="EMBL" id="PPL20127.1"/>
    </source>
</evidence>
<proteinExistence type="predicted"/>
<keyword evidence="1" id="KW-1133">Transmembrane helix</keyword>
<feature type="signal peptide" evidence="2">
    <location>
        <begin position="1"/>
        <end position="22"/>
    </location>
</feature>
<keyword evidence="4" id="KW-1185">Reference proteome</keyword>
<organism evidence="3 4">
    <name type="scientific">Microterricola pindariensis</name>
    <dbReference type="NCBI Taxonomy" id="478010"/>
    <lineage>
        <taxon>Bacteria</taxon>
        <taxon>Bacillati</taxon>
        <taxon>Actinomycetota</taxon>
        <taxon>Actinomycetes</taxon>
        <taxon>Micrococcales</taxon>
        <taxon>Microbacteriaceae</taxon>
        <taxon>Microterricola</taxon>
    </lineage>
</organism>
<reference evidence="3 4" key="1">
    <citation type="journal article" date="2008" name="Int. J. Syst. Evol. Microbiol.">
        <title>Leifsonia pindariensis sp. nov., isolated from the Pindari glacier of the Indian Himalayas, and emended description of the genus Leifsonia.</title>
        <authorList>
            <person name="Reddy G.S."/>
            <person name="Prabagaran S.R."/>
            <person name="Shivaji S."/>
        </authorList>
    </citation>
    <scope>NUCLEOTIDE SEQUENCE [LARGE SCALE GENOMIC DNA]</scope>
    <source>
        <strain evidence="3 4">PON 10</strain>
    </source>
</reference>
<feature type="transmembrane region" description="Helical" evidence="1">
    <location>
        <begin position="46"/>
        <end position="63"/>
    </location>
</feature>
<dbReference type="Proteomes" id="UP000237755">
    <property type="component" value="Unassembled WGS sequence"/>
</dbReference>
<comment type="caution">
    <text evidence="3">The sequence shown here is derived from an EMBL/GenBank/DDBJ whole genome shotgun (WGS) entry which is preliminary data.</text>
</comment>
<sequence length="88" mass="9128">MTARPRLSGTLGILFAVTPASAAAVAIAAALGVDAAFGALDRYTDAGLWTGILEITALAALYLNSAARLRRLPALPAEPKFRTPRALH</sequence>
<gene>
    <name evidence="3" type="ORF">GY24_02050</name>
</gene>
<evidence type="ECO:0000313" key="4">
    <source>
        <dbReference type="Proteomes" id="UP000237755"/>
    </source>
</evidence>
<keyword evidence="1" id="KW-0472">Membrane</keyword>
<protein>
    <submittedName>
        <fullName evidence="3">Uncharacterized protein</fullName>
    </submittedName>
</protein>